<dbReference type="GeneID" id="6276292"/>
<sequence length="210" mass="24978">MTKFLDLNIGYEKKYASEALKKKRFELVMTYIQMTNTGLYDETILMDGLPQPNKTLLGFPKKYIRYYANNNIVLSYLNYKLNKVIQTSDETPLPFLLSCGVAPLLIGIGLKNKHQYLEESYSIISNFKENYMQLNSDDLQTLYIHNICRYHFQHFTFDFYSLLKYQQELIKQEKESNITNSLLYEKFIFLENELNELIVTIEKNELIKYF</sequence>
<keyword evidence="1" id="KW-0496">Mitochondrion</keyword>
<name>B2XX87_CACFS</name>
<protein>
    <submittedName>
        <fullName evidence="1">Uncharacterized protein</fullName>
    </submittedName>
</protein>
<reference evidence="1" key="1">
    <citation type="journal article" date="2008" name="Mol. Biol. Evol.">
        <title>Mitochondrial genome evolution in the social amoebae.</title>
        <authorList>
            <person name="Heidel A.J."/>
            <person name="Gloeckner G."/>
        </authorList>
    </citation>
    <scope>NUCLEOTIDE SEQUENCE</scope>
    <source>
        <strain evidence="1">SH3</strain>
    </source>
</reference>
<geneLocation type="mitochondrion" evidence="1"/>
<organism evidence="1">
    <name type="scientific">Cavenderia fasciculata</name>
    <name type="common">Slime mold</name>
    <name type="synonym">Dictyostelium fasciculatum</name>
    <dbReference type="NCBI Taxonomy" id="261658"/>
    <lineage>
        <taxon>Eukaryota</taxon>
        <taxon>Amoebozoa</taxon>
        <taxon>Evosea</taxon>
        <taxon>Eumycetozoa</taxon>
        <taxon>Dictyostelia</taxon>
        <taxon>Acytosteliales</taxon>
        <taxon>Cavenderiaceae</taxon>
        <taxon>Cavenderia</taxon>
    </lineage>
</organism>
<proteinExistence type="predicted"/>
<evidence type="ECO:0000313" key="1">
    <source>
        <dbReference type="EMBL" id="ABX45209.1"/>
    </source>
</evidence>
<dbReference type="RefSeq" id="YP_001876535.1">
    <property type="nucleotide sequence ID" value="NC_010653.1"/>
</dbReference>
<dbReference type="AlphaFoldDB" id="B2XX87"/>
<accession>B2XX87</accession>
<dbReference type="EMBL" id="EU275727">
    <property type="protein sequence ID" value="ABX45209.1"/>
    <property type="molecule type" value="Genomic_DNA"/>
</dbReference>
<dbReference type="KEGG" id="dfa:Difao_mp25"/>